<name>A0A0G1B4L0_9BACT</name>
<feature type="transmembrane region" description="Helical" evidence="1">
    <location>
        <begin position="37"/>
        <end position="56"/>
    </location>
</feature>
<protein>
    <submittedName>
        <fullName evidence="2">Uncharacterized protein</fullName>
    </submittedName>
</protein>
<sequence length="257" mass="29733">MKRIYYFFKAYFIDIVVAIIGALGVLFAWIYGQGEVIRQTISLLVIFVTLLIIIYLRSRKKDFLFSALTWRRDKEKWIGYGTFQLSRVCKAYEIVNADPGYIISDGLTWSDYSLSFDFKIGNKCLGVIVRGVNLANYVMLQITQSGIRPHIRINGGWKWWEVNESELEIKISPDKWYHARISCDKSEIFIKITCSDGAQFDRVWNIPTGNLVFNFKKDESDTGTNIPFPINLEYGSVGFRNWGDEKAFVKNVLVEKI</sequence>
<accession>A0A0G1B4L0</accession>
<evidence type="ECO:0000313" key="2">
    <source>
        <dbReference type="EMBL" id="KKS41296.1"/>
    </source>
</evidence>
<evidence type="ECO:0000256" key="1">
    <source>
        <dbReference type="SAM" id="Phobius"/>
    </source>
</evidence>
<dbReference type="EMBL" id="LCCZ01000057">
    <property type="protein sequence ID" value="KKS41296.1"/>
    <property type="molecule type" value="Genomic_DNA"/>
</dbReference>
<proteinExistence type="predicted"/>
<gene>
    <name evidence="2" type="ORF">UV05_C0057G0005</name>
</gene>
<feature type="transmembrane region" description="Helical" evidence="1">
    <location>
        <begin position="12"/>
        <end position="31"/>
    </location>
</feature>
<organism evidence="2 3">
    <name type="scientific">candidate division CPR1 bacterium GW2011_GWA2_42_17</name>
    <dbReference type="NCBI Taxonomy" id="1618341"/>
    <lineage>
        <taxon>Bacteria</taxon>
        <taxon>candidate division CPR1</taxon>
    </lineage>
</organism>
<reference evidence="2 3" key="1">
    <citation type="journal article" date="2015" name="Nature">
        <title>rRNA introns, odd ribosomes, and small enigmatic genomes across a large radiation of phyla.</title>
        <authorList>
            <person name="Brown C.T."/>
            <person name="Hug L.A."/>
            <person name="Thomas B.C."/>
            <person name="Sharon I."/>
            <person name="Castelle C.J."/>
            <person name="Singh A."/>
            <person name="Wilkins M.J."/>
            <person name="Williams K.H."/>
            <person name="Banfield J.F."/>
        </authorList>
    </citation>
    <scope>NUCLEOTIDE SEQUENCE [LARGE SCALE GENOMIC DNA]</scope>
</reference>
<keyword evidence="1" id="KW-1133">Transmembrane helix</keyword>
<dbReference type="Gene3D" id="2.60.120.560">
    <property type="entry name" value="Exo-inulinase, domain 1"/>
    <property type="match status" value="1"/>
</dbReference>
<dbReference type="Proteomes" id="UP000034875">
    <property type="component" value="Unassembled WGS sequence"/>
</dbReference>
<evidence type="ECO:0000313" key="3">
    <source>
        <dbReference type="Proteomes" id="UP000034875"/>
    </source>
</evidence>
<dbReference type="AlphaFoldDB" id="A0A0G1B4L0"/>
<keyword evidence="1" id="KW-0812">Transmembrane</keyword>
<comment type="caution">
    <text evidence="2">The sequence shown here is derived from an EMBL/GenBank/DDBJ whole genome shotgun (WGS) entry which is preliminary data.</text>
</comment>
<keyword evidence="1" id="KW-0472">Membrane</keyword>